<dbReference type="EMBL" id="JAPFFI010000013">
    <property type="protein sequence ID" value="KAJ6372105.1"/>
    <property type="molecule type" value="Genomic_DNA"/>
</dbReference>
<accession>A0ABQ9B7H3</accession>
<keyword evidence="7" id="KW-0904">Protein phosphatase</keyword>
<comment type="cofactor">
    <cofactor evidence="2">
        <name>Mg(2+)</name>
        <dbReference type="ChEBI" id="CHEBI:18420"/>
    </cofactor>
</comment>
<dbReference type="PROSITE" id="PS01032">
    <property type="entry name" value="PPM_1"/>
    <property type="match status" value="1"/>
</dbReference>
<organism evidence="10 11">
    <name type="scientific">Salix suchowensis</name>
    <dbReference type="NCBI Taxonomy" id="1278906"/>
    <lineage>
        <taxon>Eukaryota</taxon>
        <taxon>Viridiplantae</taxon>
        <taxon>Streptophyta</taxon>
        <taxon>Embryophyta</taxon>
        <taxon>Tracheophyta</taxon>
        <taxon>Spermatophyta</taxon>
        <taxon>Magnoliopsida</taxon>
        <taxon>eudicotyledons</taxon>
        <taxon>Gunneridae</taxon>
        <taxon>Pentapetalae</taxon>
        <taxon>rosids</taxon>
        <taxon>fabids</taxon>
        <taxon>Malpighiales</taxon>
        <taxon>Salicaceae</taxon>
        <taxon>Saliceae</taxon>
        <taxon>Salix</taxon>
    </lineage>
</organism>
<dbReference type="EC" id="3.1.3.16" evidence="3"/>
<dbReference type="Proteomes" id="UP001141253">
    <property type="component" value="Chromosome 17"/>
</dbReference>
<evidence type="ECO:0000256" key="5">
    <source>
        <dbReference type="ARBA" id="ARBA00022801"/>
    </source>
</evidence>
<sequence length="104" mass="11611">MQGWRATMEDAHAAITDLDATTSFFGVYDGHGGKNCKFQHILKNEAYAAGDIGTSVQKAFFRMDERIRGQRGVVVVMNNLMIRRLKRVLTLTSLDQLVVAQPVL</sequence>
<gene>
    <name evidence="10" type="ORF">OIU77_002430</name>
</gene>
<evidence type="ECO:0000256" key="2">
    <source>
        <dbReference type="ARBA" id="ARBA00001946"/>
    </source>
</evidence>
<evidence type="ECO:0000313" key="11">
    <source>
        <dbReference type="Proteomes" id="UP001141253"/>
    </source>
</evidence>
<dbReference type="InterPro" id="IPR000222">
    <property type="entry name" value="PP2C_BS"/>
</dbReference>
<evidence type="ECO:0000313" key="10">
    <source>
        <dbReference type="EMBL" id="KAJ6372105.1"/>
    </source>
</evidence>
<keyword evidence="4" id="KW-0479">Metal-binding</keyword>
<keyword evidence="6" id="KW-0460">Magnesium</keyword>
<evidence type="ECO:0000256" key="4">
    <source>
        <dbReference type="ARBA" id="ARBA00022723"/>
    </source>
</evidence>
<evidence type="ECO:0000256" key="8">
    <source>
        <dbReference type="ARBA" id="ARBA00023211"/>
    </source>
</evidence>
<dbReference type="SUPFAM" id="SSF81606">
    <property type="entry name" value="PP2C-like"/>
    <property type="match status" value="1"/>
</dbReference>
<dbReference type="Pfam" id="PF00481">
    <property type="entry name" value="PP2C"/>
    <property type="match status" value="1"/>
</dbReference>
<dbReference type="InterPro" id="IPR036457">
    <property type="entry name" value="PPM-type-like_dom_sf"/>
</dbReference>
<evidence type="ECO:0000256" key="1">
    <source>
        <dbReference type="ARBA" id="ARBA00001936"/>
    </source>
</evidence>
<dbReference type="PROSITE" id="PS51746">
    <property type="entry name" value="PPM_2"/>
    <property type="match status" value="1"/>
</dbReference>
<name>A0ABQ9B7H3_9ROSI</name>
<protein>
    <recommendedName>
        <fullName evidence="3">protein-serine/threonine phosphatase</fullName>
        <ecNumber evidence="3">3.1.3.16</ecNumber>
    </recommendedName>
</protein>
<proteinExistence type="predicted"/>
<evidence type="ECO:0000256" key="6">
    <source>
        <dbReference type="ARBA" id="ARBA00022842"/>
    </source>
</evidence>
<keyword evidence="5" id="KW-0378">Hydrolase</keyword>
<dbReference type="InterPro" id="IPR001932">
    <property type="entry name" value="PPM-type_phosphatase-like_dom"/>
</dbReference>
<comment type="cofactor">
    <cofactor evidence="1">
        <name>Mn(2+)</name>
        <dbReference type="ChEBI" id="CHEBI:29035"/>
    </cofactor>
</comment>
<feature type="domain" description="PPM-type phosphatase" evidence="9">
    <location>
        <begin position="1"/>
        <end position="104"/>
    </location>
</feature>
<keyword evidence="8" id="KW-0464">Manganese</keyword>
<evidence type="ECO:0000256" key="7">
    <source>
        <dbReference type="ARBA" id="ARBA00022912"/>
    </source>
</evidence>
<reference evidence="10" key="1">
    <citation type="submission" date="2022-10" db="EMBL/GenBank/DDBJ databases">
        <authorList>
            <person name="Hyden B.L."/>
            <person name="Feng K."/>
            <person name="Yates T."/>
            <person name="Jawdy S."/>
            <person name="Smart L.B."/>
            <person name="Muchero W."/>
        </authorList>
    </citation>
    <scope>NUCLEOTIDE SEQUENCE</scope>
    <source>
        <tissue evidence="10">Shoot tip</tissue>
    </source>
</reference>
<evidence type="ECO:0000259" key="9">
    <source>
        <dbReference type="PROSITE" id="PS51746"/>
    </source>
</evidence>
<evidence type="ECO:0000256" key="3">
    <source>
        <dbReference type="ARBA" id="ARBA00013081"/>
    </source>
</evidence>
<keyword evidence="11" id="KW-1185">Reference proteome</keyword>
<reference evidence="10" key="2">
    <citation type="journal article" date="2023" name="Int. J. Mol. Sci.">
        <title>De Novo Assembly and Annotation of 11 Diverse Shrub Willow (Salix) Genomes Reveals Novel Gene Organization in Sex-Linked Regions.</title>
        <authorList>
            <person name="Hyden B."/>
            <person name="Feng K."/>
            <person name="Yates T.B."/>
            <person name="Jawdy S."/>
            <person name="Cereghino C."/>
            <person name="Smart L.B."/>
            <person name="Muchero W."/>
        </authorList>
    </citation>
    <scope>NUCLEOTIDE SEQUENCE</scope>
    <source>
        <tissue evidence="10">Shoot tip</tissue>
    </source>
</reference>
<dbReference type="Gene3D" id="3.60.40.10">
    <property type="entry name" value="PPM-type phosphatase domain"/>
    <property type="match status" value="1"/>
</dbReference>
<comment type="caution">
    <text evidence="10">The sequence shown here is derived from an EMBL/GenBank/DDBJ whole genome shotgun (WGS) entry which is preliminary data.</text>
</comment>